<name>A0A232FKD1_9HYME</name>
<accession>A0A232FKD1</accession>
<gene>
    <name evidence="2" type="ORF">TSAR_002787</name>
</gene>
<dbReference type="AlphaFoldDB" id="A0A232FKD1"/>
<dbReference type="EMBL" id="NNAY01000103">
    <property type="protein sequence ID" value="OXU30949.1"/>
    <property type="molecule type" value="Genomic_DNA"/>
</dbReference>
<comment type="caution">
    <text evidence="2">The sequence shown here is derived from an EMBL/GenBank/DDBJ whole genome shotgun (WGS) entry which is preliminary data.</text>
</comment>
<dbReference type="Proteomes" id="UP000215335">
    <property type="component" value="Unassembled WGS sequence"/>
</dbReference>
<evidence type="ECO:0000313" key="3">
    <source>
        <dbReference type="Proteomes" id="UP000215335"/>
    </source>
</evidence>
<keyword evidence="3" id="KW-1185">Reference proteome</keyword>
<protein>
    <submittedName>
        <fullName evidence="2">Uncharacterized protein</fullName>
    </submittedName>
</protein>
<organism evidence="2 3">
    <name type="scientific">Trichomalopsis sarcophagae</name>
    <dbReference type="NCBI Taxonomy" id="543379"/>
    <lineage>
        <taxon>Eukaryota</taxon>
        <taxon>Metazoa</taxon>
        <taxon>Ecdysozoa</taxon>
        <taxon>Arthropoda</taxon>
        <taxon>Hexapoda</taxon>
        <taxon>Insecta</taxon>
        <taxon>Pterygota</taxon>
        <taxon>Neoptera</taxon>
        <taxon>Endopterygota</taxon>
        <taxon>Hymenoptera</taxon>
        <taxon>Apocrita</taxon>
        <taxon>Proctotrupomorpha</taxon>
        <taxon>Chalcidoidea</taxon>
        <taxon>Pteromalidae</taxon>
        <taxon>Pteromalinae</taxon>
        <taxon>Trichomalopsis</taxon>
    </lineage>
</organism>
<evidence type="ECO:0000313" key="2">
    <source>
        <dbReference type="EMBL" id="OXU30949.1"/>
    </source>
</evidence>
<feature type="region of interest" description="Disordered" evidence="1">
    <location>
        <begin position="19"/>
        <end position="43"/>
    </location>
</feature>
<reference evidence="2 3" key="1">
    <citation type="journal article" date="2017" name="Curr. Biol.">
        <title>The Evolution of Venom by Co-option of Single-Copy Genes.</title>
        <authorList>
            <person name="Martinson E.O."/>
            <person name="Mrinalini"/>
            <person name="Kelkar Y.D."/>
            <person name="Chang C.H."/>
            <person name="Werren J.H."/>
        </authorList>
    </citation>
    <scope>NUCLEOTIDE SEQUENCE [LARGE SCALE GENOMIC DNA]</scope>
    <source>
        <strain evidence="2 3">Alberta</strain>
        <tissue evidence="2">Whole body</tissue>
    </source>
</reference>
<dbReference type="OrthoDB" id="7574882at2759"/>
<proteinExistence type="predicted"/>
<evidence type="ECO:0000256" key="1">
    <source>
        <dbReference type="SAM" id="MobiDB-lite"/>
    </source>
</evidence>
<sequence>MSKTVVNFSRYEMSANGHASNFGTHNEPSVLEDRSRNQNPDVGRAVTDAVHERFRQSYVYCENCKEKFIGNGVSIHKHFNKSHPADVQCIYCSGKVFHYYKVKNGNNKAEQVYYHWCRDWITK</sequence>